<evidence type="ECO:0000313" key="4">
    <source>
        <dbReference type="EMBL" id="HFJ54017.1"/>
    </source>
</evidence>
<dbReference type="InterPro" id="IPR003732">
    <property type="entry name" value="Daa-tRNA_deacyls_DTD"/>
</dbReference>
<dbReference type="GO" id="GO:0000049">
    <property type="term" value="F:tRNA binding"/>
    <property type="evidence" value="ECO:0007669"/>
    <property type="project" value="UniProtKB-UniRule"/>
</dbReference>
<organism evidence="3">
    <name type="scientific">candidate division WOR-3 bacterium</name>
    <dbReference type="NCBI Taxonomy" id="2052148"/>
    <lineage>
        <taxon>Bacteria</taxon>
        <taxon>Bacteria division WOR-3</taxon>
    </lineage>
</organism>
<dbReference type="GO" id="GO:0051500">
    <property type="term" value="F:D-tyrosyl-tRNA(Tyr) deacylase activity"/>
    <property type="evidence" value="ECO:0007669"/>
    <property type="project" value="TreeGrafter"/>
</dbReference>
<dbReference type="Gene3D" id="3.50.80.10">
    <property type="entry name" value="D-tyrosyl-tRNA(Tyr) deacylase"/>
    <property type="match status" value="1"/>
</dbReference>
<comment type="caution">
    <text evidence="3">The sequence shown here is derived from an EMBL/GenBank/DDBJ whole genome shotgun (WGS) entry which is preliminary data.</text>
</comment>
<dbReference type="EC" id="3.1.1.-" evidence="2"/>
<dbReference type="HAMAP" id="MF_00518">
    <property type="entry name" value="Deacylase_Dtd"/>
    <property type="match status" value="1"/>
</dbReference>
<dbReference type="PANTHER" id="PTHR10472:SF5">
    <property type="entry name" value="D-AMINOACYL-TRNA DEACYLASE 1"/>
    <property type="match status" value="1"/>
</dbReference>
<dbReference type="EMBL" id="DSLG01000002">
    <property type="protein sequence ID" value="HEA86467.1"/>
    <property type="molecule type" value="Genomic_DNA"/>
</dbReference>
<keyword evidence="2" id="KW-0820">tRNA-binding</keyword>
<dbReference type="CDD" id="cd00563">
    <property type="entry name" value="Dtyr_deacylase"/>
    <property type="match status" value="1"/>
</dbReference>
<dbReference type="GO" id="GO:0106026">
    <property type="term" value="F:Gly-tRNA(Ala) deacylase activity"/>
    <property type="evidence" value="ECO:0007669"/>
    <property type="project" value="UniProtKB-UniRule"/>
</dbReference>
<comment type="subcellular location">
    <subcellularLocation>
        <location evidence="2">Cytoplasm</location>
    </subcellularLocation>
</comment>
<comment type="function">
    <text evidence="2">An aminoacyl-tRNA editing enzyme that deacylates mischarged D-aminoacyl-tRNAs. Also deacylates mischarged glycyl-tRNA(Ala), protecting cells against glycine mischarging by AlaRS. Acts via tRNA-based rather than protein-based catalysis; rejects L-amino acids rather than detecting D-amino acids in the active site. By recycling D-aminoacyl-tRNA to D-amino acids and free tRNA molecules, this enzyme counteracts the toxicity associated with the formation of D-aminoacyl-tRNA entities in vivo and helps enforce protein L-homochirality.</text>
</comment>
<evidence type="ECO:0000256" key="2">
    <source>
        <dbReference type="HAMAP-Rule" id="MF_00518"/>
    </source>
</evidence>
<dbReference type="NCBIfam" id="TIGR00256">
    <property type="entry name" value="D-aminoacyl-tRNA deacylase"/>
    <property type="match status" value="1"/>
</dbReference>
<comment type="catalytic activity">
    <reaction evidence="2">
        <text>glycyl-tRNA(Ala) + H2O = tRNA(Ala) + glycine + H(+)</text>
        <dbReference type="Rhea" id="RHEA:53744"/>
        <dbReference type="Rhea" id="RHEA-COMP:9657"/>
        <dbReference type="Rhea" id="RHEA-COMP:13640"/>
        <dbReference type="ChEBI" id="CHEBI:15377"/>
        <dbReference type="ChEBI" id="CHEBI:15378"/>
        <dbReference type="ChEBI" id="CHEBI:57305"/>
        <dbReference type="ChEBI" id="CHEBI:78442"/>
        <dbReference type="ChEBI" id="CHEBI:78522"/>
    </reaction>
</comment>
<protein>
    <recommendedName>
        <fullName evidence="2">D-aminoacyl-tRNA deacylase</fullName>
        <shortName evidence="2">DTD</shortName>
        <ecNumber evidence="2">3.1.1.96</ecNumber>
    </recommendedName>
    <alternativeName>
        <fullName evidence="2">Gly-tRNA(Ala) deacylase</fullName>
        <ecNumber evidence="2">3.1.1.-</ecNumber>
    </alternativeName>
</protein>
<evidence type="ECO:0000256" key="1">
    <source>
        <dbReference type="ARBA" id="ARBA00009673"/>
    </source>
</evidence>
<dbReference type="SUPFAM" id="SSF69500">
    <property type="entry name" value="DTD-like"/>
    <property type="match status" value="1"/>
</dbReference>
<gene>
    <name evidence="2" type="primary">dtd</name>
    <name evidence="3" type="ORF">ENP94_00465</name>
    <name evidence="4" type="ORF">ENS16_04930</name>
</gene>
<dbReference type="AlphaFoldDB" id="A0A7C1SFY9"/>
<dbReference type="PANTHER" id="PTHR10472">
    <property type="entry name" value="D-TYROSYL-TRNA TYR DEACYLASE"/>
    <property type="match status" value="1"/>
</dbReference>
<keyword evidence="2 3" id="KW-0378">Hydrolase</keyword>
<comment type="domain">
    <text evidence="2">A Gly-cisPro motif from one monomer fits into the active site of the other monomer to allow specific chiral rejection of L-amino acids.</text>
</comment>
<sequence length="146" mass="16162">MRALLQRVSRAQVIVDGNTIGEIGLGLLIFIGIGKLDDETTCRKLASKIARLRIFDDEQGKMNRSLLDVTGSALVVSQFTLYADTQHGLRPSFSQACEPSRAESLYQRFVDELRYLGITVQTGKFGARMDVDLINSGPVTILLEEQ</sequence>
<dbReference type="EMBL" id="DSTU01000006">
    <property type="protein sequence ID" value="HFJ54017.1"/>
    <property type="molecule type" value="Genomic_DNA"/>
</dbReference>
<accession>A0A7C1SFY9</accession>
<name>A0A7C1SFY9_UNCW3</name>
<feature type="short sequence motif" description="Gly-cisPro motif, important for rejection of L-amino acids" evidence="2">
    <location>
        <begin position="137"/>
        <end position="138"/>
    </location>
</feature>
<dbReference type="GO" id="GO:0019478">
    <property type="term" value="P:D-amino acid catabolic process"/>
    <property type="evidence" value="ECO:0007669"/>
    <property type="project" value="UniProtKB-UniRule"/>
</dbReference>
<comment type="subunit">
    <text evidence="2">Homodimer.</text>
</comment>
<comment type="catalytic activity">
    <reaction evidence="2">
        <text>a D-aminoacyl-tRNA + H2O = a tRNA + a D-alpha-amino acid + H(+)</text>
        <dbReference type="Rhea" id="RHEA:13953"/>
        <dbReference type="Rhea" id="RHEA-COMP:10123"/>
        <dbReference type="Rhea" id="RHEA-COMP:10124"/>
        <dbReference type="ChEBI" id="CHEBI:15377"/>
        <dbReference type="ChEBI" id="CHEBI:15378"/>
        <dbReference type="ChEBI" id="CHEBI:59871"/>
        <dbReference type="ChEBI" id="CHEBI:78442"/>
        <dbReference type="ChEBI" id="CHEBI:79333"/>
        <dbReference type="EC" id="3.1.1.96"/>
    </reaction>
</comment>
<dbReference type="Pfam" id="PF02580">
    <property type="entry name" value="Tyr_Deacylase"/>
    <property type="match status" value="1"/>
</dbReference>
<comment type="similarity">
    <text evidence="1 2">Belongs to the DTD family.</text>
</comment>
<dbReference type="GO" id="GO:0043908">
    <property type="term" value="F:Ser(Gly)-tRNA(Ala) hydrolase activity"/>
    <property type="evidence" value="ECO:0007669"/>
    <property type="project" value="UniProtKB-UniRule"/>
</dbReference>
<evidence type="ECO:0000313" key="3">
    <source>
        <dbReference type="EMBL" id="HEA86467.1"/>
    </source>
</evidence>
<keyword evidence="2" id="KW-0963">Cytoplasm</keyword>
<reference evidence="3" key="1">
    <citation type="journal article" date="2020" name="mSystems">
        <title>Genome- and Community-Level Interaction Insights into Carbon Utilization and Element Cycling Functions of Hydrothermarchaeota in Hydrothermal Sediment.</title>
        <authorList>
            <person name="Zhou Z."/>
            <person name="Liu Y."/>
            <person name="Xu W."/>
            <person name="Pan J."/>
            <person name="Luo Z.H."/>
            <person name="Li M."/>
        </authorList>
    </citation>
    <scope>NUCLEOTIDE SEQUENCE [LARGE SCALE GENOMIC DNA]</scope>
    <source>
        <strain evidence="3">SpSt-265</strain>
        <strain evidence="4">SpSt-465</strain>
    </source>
</reference>
<dbReference type="FunFam" id="3.50.80.10:FF:000001">
    <property type="entry name" value="D-aminoacyl-tRNA deacylase"/>
    <property type="match status" value="1"/>
</dbReference>
<proteinExistence type="inferred from homology"/>
<dbReference type="EC" id="3.1.1.96" evidence="2"/>
<dbReference type="InterPro" id="IPR023509">
    <property type="entry name" value="DTD-like_sf"/>
</dbReference>
<dbReference type="GO" id="GO:0005737">
    <property type="term" value="C:cytoplasm"/>
    <property type="evidence" value="ECO:0007669"/>
    <property type="project" value="UniProtKB-SubCell"/>
</dbReference>
<keyword evidence="2" id="KW-0694">RNA-binding</keyword>